<evidence type="ECO:0000256" key="1">
    <source>
        <dbReference type="ARBA" id="ARBA00023002"/>
    </source>
</evidence>
<proteinExistence type="predicted"/>
<organism evidence="4 5">
    <name type="scientific">Jiangella anatolica</name>
    <dbReference type="NCBI Taxonomy" id="2670374"/>
    <lineage>
        <taxon>Bacteria</taxon>
        <taxon>Bacillati</taxon>
        <taxon>Actinomycetota</taxon>
        <taxon>Actinomycetes</taxon>
        <taxon>Jiangellales</taxon>
        <taxon>Jiangellaceae</taxon>
        <taxon>Jiangella</taxon>
    </lineage>
</organism>
<dbReference type="InterPro" id="IPR015590">
    <property type="entry name" value="Aldehyde_DH_dom"/>
</dbReference>
<dbReference type="GO" id="GO:0003842">
    <property type="term" value="F:L-glutamate gamma-semialdehyde dehydrogenase activity"/>
    <property type="evidence" value="ECO:0007669"/>
    <property type="project" value="TreeGrafter"/>
</dbReference>
<gene>
    <name evidence="4" type="primary">paaN</name>
    <name evidence="4" type="ORF">C1I92_08525</name>
</gene>
<evidence type="ECO:0000256" key="2">
    <source>
        <dbReference type="ARBA" id="ARBA00023027"/>
    </source>
</evidence>
<evidence type="ECO:0000313" key="5">
    <source>
        <dbReference type="Proteomes" id="UP000248764"/>
    </source>
</evidence>
<evidence type="ECO:0000259" key="3">
    <source>
        <dbReference type="Pfam" id="PF00171"/>
    </source>
</evidence>
<evidence type="ECO:0000313" key="4">
    <source>
        <dbReference type="EMBL" id="PZF84462.1"/>
    </source>
</evidence>
<dbReference type="RefSeq" id="WP_111254237.1">
    <property type="nucleotide sequence ID" value="NZ_POTW01000015.1"/>
</dbReference>
<dbReference type="AlphaFoldDB" id="A0A2W2BER1"/>
<dbReference type="InterPro" id="IPR011975">
    <property type="entry name" value="PaaN_2"/>
</dbReference>
<dbReference type="PANTHER" id="PTHR42862">
    <property type="entry name" value="DELTA-1-PYRROLINE-5-CARBOXYLATE DEHYDROGENASE 1, ISOFORM A-RELATED"/>
    <property type="match status" value="1"/>
</dbReference>
<dbReference type="NCBIfam" id="TIGR02288">
    <property type="entry name" value="PaaN_2"/>
    <property type="match status" value="1"/>
</dbReference>
<comment type="caution">
    <text evidence="4">The sequence shown here is derived from an EMBL/GenBank/DDBJ whole genome shotgun (WGS) entry which is preliminary data.</text>
</comment>
<keyword evidence="5" id="KW-1185">Reference proteome</keyword>
<dbReference type="Gene3D" id="3.40.309.10">
    <property type="entry name" value="Aldehyde Dehydrogenase, Chain A, domain 2"/>
    <property type="match status" value="1"/>
</dbReference>
<dbReference type="Gene3D" id="3.40.605.10">
    <property type="entry name" value="Aldehyde Dehydrogenase, Chain A, domain 1"/>
    <property type="match status" value="1"/>
</dbReference>
<keyword evidence="1" id="KW-0560">Oxidoreductase</keyword>
<dbReference type="InterPro" id="IPR016162">
    <property type="entry name" value="Ald_DH_N"/>
</dbReference>
<keyword evidence="2" id="KW-0520">NAD</keyword>
<name>A0A2W2BER1_9ACTN</name>
<accession>A0A2W2BER1</accession>
<dbReference type="Proteomes" id="UP000248764">
    <property type="component" value="Unassembled WGS sequence"/>
</dbReference>
<protein>
    <submittedName>
        <fullName evidence="4">Phenylacetic acid degradation protein PaaN</fullName>
    </submittedName>
</protein>
<dbReference type="InterPro" id="IPR016163">
    <property type="entry name" value="Ald_DH_C"/>
</dbReference>
<reference evidence="4 5" key="1">
    <citation type="submission" date="2018-01" db="EMBL/GenBank/DDBJ databases">
        <title>Draft genome sequence of Jiangella sp. GTF31.</title>
        <authorList>
            <person name="Sahin N."/>
            <person name="Ay H."/>
            <person name="Saygin H."/>
        </authorList>
    </citation>
    <scope>NUCLEOTIDE SEQUENCE [LARGE SCALE GENOMIC DNA]</scope>
    <source>
        <strain evidence="4 5">GTF31</strain>
    </source>
</reference>
<dbReference type="EMBL" id="POTW01000015">
    <property type="protein sequence ID" value="PZF84462.1"/>
    <property type="molecule type" value="Genomic_DNA"/>
</dbReference>
<feature type="domain" description="Aldehyde dehydrogenase" evidence="3">
    <location>
        <begin position="90"/>
        <end position="506"/>
    </location>
</feature>
<dbReference type="InterPro" id="IPR016161">
    <property type="entry name" value="Ald_DH/histidinol_DH"/>
</dbReference>
<dbReference type="GO" id="GO:0010133">
    <property type="term" value="P:L-proline catabolic process to L-glutamate"/>
    <property type="evidence" value="ECO:0007669"/>
    <property type="project" value="TreeGrafter"/>
</dbReference>
<dbReference type="GO" id="GO:0009898">
    <property type="term" value="C:cytoplasmic side of plasma membrane"/>
    <property type="evidence" value="ECO:0007669"/>
    <property type="project" value="TreeGrafter"/>
</dbReference>
<dbReference type="Pfam" id="PF00171">
    <property type="entry name" value="Aldedh"/>
    <property type="match status" value="1"/>
</dbReference>
<dbReference type="PANTHER" id="PTHR42862:SF1">
    <property type="entry name" value="DELTA-1-PYRROLINE-5-CARBOXYLATE DEHYDROGENASE 2, ISOFORM A-RELATED"/>
    <property type="match status" value="1"/>
</dbReference>
<dbReference type="InterPro" id="IPR050485">
    <property type="entry name" value="Proline_metab_enzyme"/>
</dbReference>
<dbReference type="SUPFAM" id="SSF53720">
    <property type="entry name" value="ALDH-like"/>
    <property type="match status" value="1"/>
</dbReference>
<sequence length="559" mass="58491">MSLGSLIERHRDLLGRAEQAIAERTYFSAYPESPSPRVYGETAAADGQAAHDAHLGADFPLTTPGADGVVASETSPFGPELGVRYPRVPATDEAVGTLLAAAQAAIPAWRDAGPDARAAVCLEALSRLHGRIFELAQAVMHTSGQAFVMAFQAGGAHALDRALEAVAYAHAEQARIPAEAQWEKPAKGEPLRMTKTFHLVPRGVALVIGCNTFPTWNSWPGLFASLATGNAVVVKPHPNAVLPLAITVQTIRDVLGEYGFDPGLVTLAAEEPGDRLAAVLAVRPEVRIVDYTGSTAFGTWLEEHARQAVVFTEKAGLNTVVVDSTDDLRGLVGNLAFSLSLYTGQMCTAPQNVFVPRDGVLTDQGKITFDEFGAALAGAIDKLLGDDARAVEILGAVVNDGVRGRVDALAGDDGTVLAARTIVHPAWPDATVRTPAVVAVDVSDEDRYAAECFGPVSFLIAADSTEQALDRFASSVREHGGMTASVYSTDPAVLDAAEAAAIEAGVPLSINLTGSVFVNQSAAFSDFHGTGANPAANAALTDAAFVASRFRVVASRRHA</sequence>